<keyword evidence="5" id="KW-1185">Reference proteome</keyword>
<name>A0A100YUU9_TRASO</name>
<evidence type="ECO:0000256" key="2">
    <source>
        <dbReference type="SAM" id="Phobius"/>
    </source>
</evidence>
<protein>
    <recommendedName>
        <fullName evidence="6">Transmembrane protein</fullName>
    </recommendedName>
</protein>
<evidence type="ECO:0000256" key="3">
    <source>
        <dbReference type="SAM" id="SignalP"/>
    </source>
</evidence>
<dbReference type="STRING" id="1299998.AUL39_09285"/>
<proteinExistence type="predicted"/>
<evidence type="ECO:0000313" key="5">
    <source>
        <dbReference type="Proteomes" id="UP000054078"/>
    </source>
</evidence>
<dbReference type="RefSeq" id="WP_059055605.1">
    <property type="nucleotide sequence ID" value="NZ_LOJF01000011.1"/>
</dbReference>
<evidence type="ECO:0000256" key="1">
    <source>
        <dbReference type="SAM" id="MobiDB-lite"/>
    </source>
</evidence>
<dbReference type="OrthoDB" id="3191786at2"/>
<evidence type="ECO:0008006" key="6">
    <source>
        <dbReference type="Google" id="ProtNLM"/>
    </source>
</evidence>
<dbReference type="AlphaFoldDB" id="A0A100YUU9"/>
<comment type="caution">
    <text evidence="4">The sequence shown here is derived from an EMBL/GenBank/DDBJ whole genome shotgun (WGS) entry which is preliminary data.</text>
</comment>
<dbReference type="Proteomes" id="UP000054078">
    <property type="component" value="Unassembled WGS sequence"/>
</dbReference>
<feature type="signal peptide" evidence="3">
    <location>
        <begin position="1"/>
        <end position="27"/>
    </location>
</feature>
<feature type="region of interest" description="Disordered" evidence="1">
    <location>
        <begin position="87"/>
        <end position="151"/>
    </location>
</feature>
<feature type="transmembrane region" description="Helical" evidence="2">
    <location>
        <begin position="57"/>
        <end position="80"/>
    </location>
</feature>
<reference evidence="4 5" key="1">
    <citation type="submission" date="2015-12" db="EMBL/GenBank/DDBJ databases">
        <title>Draft Genome Sequence of Olsenella scatoligenes SK9K4T; a Producer of 3-Methylindole- (skatole) and 4-Methylphenol- (p-cresol) Isolated from Pig Feces.</title>
        <authorList>
            <person name="Li X."/>
            <person name="Borg B."/>
            <person name="Canibe N."/>
        </authorList>
    </citation>
    <scope>NUCLEOTIDE SEQUENCE [LARGE SCALE GENOMIC DNA]</scope>
    <source>
        <strain evidence="4 5">SK9K4</strain>
    </source>
</reference>
<organism evidence="4 5">
    <name type="scientific">Tractidigestivibacter scatoligenes</name>
    <name type="common">Olsenella scatoligenes</name>
    <dbReference type="NCBI Taxonomy" id="1299998"/>
    <lineage>
        <taxon>Bacteria</taxon>
        <taxon>Bacillati</taxon>
        <taxon>Actinomycetota</taxon>
        <taxon>Coriobacteriia</taxon>
        <taxon>Coriobacteriales</taxon>
        <taxon>Atopobiaceae</taxon>
        <taxon>Tractidigestivibacter</taxon>
    </lineage>
</organism>
<dbReference type="EMBL" id="LOJF01000011">
    <property type="protein sequence ID" value="KUH57872.1"/>
    <property type="molecule type" value="Genomic_DNA"/>
</dbReference>
<keyword evidence="2" id="KW-1133">Transmembrane helix</keyword>
<feature type="region of interest" description="Disordered" evidence="1">
    <location>
        <begin position="395"/>
        <end position="440"/>
    </location>
</feature>
<accession>A0A100YUU9</accession>
<feature type="compositionally biased region" description="Basic and acidic residues" evidence="1">
    <location>
        <begin position="117"/>
        <end position="136"/>
    </location>
</feature>
<keyword evidence="2" id="KW-0472">Membrane</keyword>
<sequence length="440" mass="46624">MTCRRSPAVVAGLLGVATLGTPAPAFAAEVLAPLDALSSIDLSSVDLTSLDVDTANALIVSFAGGVLVTIGTYALINAIARSRAAASQRDASKEGEEAAEDTEQSDVPRAAHAPRHMRPEDWERIGRLSSAEKAEEVSEAASGSSAKGRHAARDYEDIAENYVSKQTFRQRMATRAQGVAATLSARIDANRMDGLPVIERADGSVGDVGTTWWTAAVGPSISGPINMDEAAEDAIPSEFGSAGIDDLQFMSAGPRDISRRVAPVEEDVYPEKRSVEDVTEDDWDRALKAMDEKIHGSGSAVPVPMTVAASPSPKVTAPAPLEPFSDCVGDEDSLDEPDGIEQDTQFLYFRPPAGHPEVVDTETYVDYLVAEEFSRNPSAAVRRSSRDYLRVIEGGTQTSSLRAQGRHMGSSGSDAATPGGYRPRHFAGETPVSHAEALEA</sequence>
<keyword evidence="3" id="KW-0732">Signal</keyword>
<feature type="chain" id="PRO_5007091637" description="Transmembrane protein" evidence="3">
    <location>
        <begin position="28"/>
        <end position="440"/>
    </location>
</feature>
<evidence type="ECO:0000313" key="4">
    <source>
        <dbReference type="EMBL" id="KUH57872.1"/>
    </source>
</evidence>
<gene>
    <name evidence="4" type="ORF">AUL39_09285</name>
</gene>
<keyword evidence="2" id="KW-0812">Transmembrane</keyword>